<evidence type="ECO:0000256" key="5">
    <source>
        <dbReference type="ARBA" id="ARBA00022912"/>
    </source>
</evidence>
<dbReference type="Proteomes" id="UP000307173">
    <property type="component" value="Unassembled WGS sequence"/>
</dbReference>
<feature type="compositionally biased region" description="Low complexity" evidence="7">
    <location>
        <begin position="250"/>
        <end position="260"/>
    </location>
</feature>
<dbReference type="AlphaFoldDB" id="A0A4T0WXJ9"/>
<evidence type="ECO:0000256" key="3">
    <source>
        <dbReference type="ARBA" id="ARBA00022618"/>
    </source>
</evidence>
<feature type="region of interest" description="Disordered" evidence="7">
    <location>
        <begin position="1"/>
        <end position="116"/>
    </location>
</feature>
<evidence type="ECO:0000256" key="1">
    <source>
        <dbReference type="ARBA" id="ARBA00011065"/>
    </source>
</evidence>
<dbReference type="SMART" id="SM00450">
    <property type="entry name" value="RHOD"/>
    <property type="match status" value="1"/>
</dbReference>
<keyword evidence="10" id="KW-1185">Reference proteome</keyword>
<feature type="region of interest" description="Disordered" evidence="7">
    <location>
        <begin position="250"/>
        <end position="287"/>
    </location>
</feature>
<comment type="similarity">
    <text evidence="1">Belongs to the MPI phosphatase family.</text>
</comment>
<keyword evidence="5" id="KW-0904">Protein phosphatase</keyword>
<evidence type="ECO:0000313" key="9">
    <source>
        <dbReference type="EMBL" id="TID18179.1"/>
    </source>
</evidence>
<accession>A0A4T0WXJ9</accession>
<feature type="region of interest" description="Disordered" evidence="7">
    <location>
        <begin position="139"/>
        <end position="171"/>
    </location>
</feature>
<dbReference type="GO" id="GO:0010971">
    <property type="term" value="P:positive regulation of G2/M transition of mitotic cell cycle"/>
    <property type="evidence" value="ECO:0007669"/>
    <property type="project" value="TreeGrafter"/>
</dbReference>
<feature type="compositionally biased region" description="Low complexity" evidence="7">
    <location>
        <begin position="145"/>
        <end position="171"/>
    </location>
</feature>
<evidence type="ECO:0000259" key="8">
    <source>
        <dbReference type="PROSITE" id="PS50206"/>
    </source>
</evidence>
<dbReference type="GO" id="GO:0000086">
    <property type="term" value="P:G2/M transition of mitotic cell cycle"/>
    <property type="evidence" value="ECO:0007669"/>
    <property type="project" value="TreeGrafter"/>
</dbReference>
<dbReference type="STRING" id="52247.A0A4T0WXJ9"/>
<dbReference type="PRINTS" id="PR00716">
    <property type="entry name" value="MPIPHPHTASE"/>
</dbReference>
<feature type="compositionally biased region" description="Low complexity" evidence="7">
    <location>
        <begin position="199"/>
        <end position="212"/>
    </location>
</feature>
<dbReference type="GO" id="GO:0110032">
    <property type="term" value="P:positive regulation of G2/MI transition of meiotic cell cycle"/>
    <property type="evidence" value="ECO:0007669"/>
    <property type="project" value="TreeGrafter"/>
</dbReference>
<keyword evidence="6" id="KW-0131">Cell cycle</keyword>
<protein>
    <recommendedName>
        <fullName evidence="2">protein-tyrosine-phosphatase</fullName>
        <ecNumber evidence="2">3.1.3.48</ecNumber>
    </recommendedName>
</protein>
<dbReference type="EC" id="3.1.3.48" evidence="2"/>
<dbReference type="OrthoDB" id="26523at2759"/>
<feature type="compositionally biased region" description="Polar residues" evidence="7">
    <location>
        <begin position="213"/>
        <end position="234"/>
    </location>
</feature>
<dbReference type="SUPFAM" id="SSF52821">
    <property type="entry name" value="Rhodanese/Cell cycle control phosphatase"/>
    <property type="match status" value="1"/>
</dbReference>
<dbReference type="PANTHER" id="PTHR10828:SF17">
    <property type="entry name" value="PROTEIN-TYROSINE-PHOSPHATASE"/>
    <property type="match status" value="1"/>
</dbReference>
<name>A0A4T0WXJ9_9ASCO</name>
<dbReference type="InterPro" id="IPR036873">
    <property type="entry name" value="Rhodanese-like_dom_sf"/>
</dbReference>
<dbReference type="InterPro" id="IPR001763">
    <property type="entry name" value="Rhodanese-like_dom"/>
</dbReference>
<dbReference type="Gene3D" id="3.40.250.10">
    <property type="entry name" value="Rhodanese-like domain"/>
    <property type="match status" value="1"/>
</dbReference>
<feature type="domain" description="Rhodanese" evidence="8">
    <location>
        <begin position="500"/>
        <end position="614"/>
    </location>
</feature>
<proteinExistence type="inferred from homology"/>
<keyword evidence="3" id="KW-0132">Cell division</keyword>
<feature type="compositionally biased region" description="Low complexity" evidence="7">
    <location>
        <begin position="1"/>
        <end position="61"/>
    </location>
</feature>
<dbReference type="GO" id="GO:0004725">
    <property type="term" value="F:protein tyrosine phosphatase activity"/>
    <property type="evidence" value="ECO:0007669"/>
    <property type="project" value="UniProtKB-EC"/>
</dbReference>
<evidence type="ECO:0000313" key="10">
    <source>
        <dbReference type="Proteomes" id="UP000307173"/>
    </source>
</evidence>
<keyword evidence="4" id="KW-0378">Hydrolase</keyword>
<evidence type="ECO:0000256" key="4">
    <source>
        <dbReference type="ARBA" id="ARBA00022801"/>
    </source>
</evidence>
<reference evidence="9 10" key="1">
    <citation type="journal article" date="2019" name="Front. Genet.">
        <title>Whole-Genome Sequencing of the Opportunistic Yeast Pathogen Candida inconspicua Uncovers Its Hybrid Origin.</title>
        <authorList>
            <person name="Mixao V."/>
            <person name="Hansen A.P."/>
            <person name="Saus E."/>
            <person name="Boekhout T."/>
            <person name="Lass-Florl C."/>
            <person name="Gabaldon T."/>
        </authorList>
    </citation>
    <scope>NUCLEOTIDE SEQUENCE [LARGE SCALE GENOMIC DNA]</scope>
    <source>
        <strain evidence="9 10">CBS 180</strain>
    </source>
</reference>
<dbReference type="PANTHER" id="PTHR10828">
    <property type="entry name" value="M-PHASE INDUCER PHOSPHATASE DUAL SPECIFICITY PHOSPHATASE CDC25"/>
    <property type="match status" value="1"/>
</dbReference>
<comment type="caution">
    <text evidence="9">The sequence shown here is derived from an EMBL/GenBank/DDBJ whole genome shotgun (WGS) entry which is preliminary data.</text>
</comment>
<dbReference type="GO" id="GO:0051301">
    <property type="term" value="P:cell division"/>
    <property type="evidence" value="ECO:0007669"/>
    <property type="project" value="UniProtKB-KW"/>
</dbReference>
<feature type="compositionally biased region" description="Polar residues" evidence="7">
    <location>
        <begin position="189"/>
        <end position="198"/>
    </location>
</feature>
<dbReference type="PROSITE" id="PS50206">
    <property type="entry name" value="RHODANESE_3"/>
    <property type="match status" value="1"/>
</dbReference>
<dbReference type="Pfam" id="PF00581">
    <property type="entry name" value="Rhodanese"/>
    <property type="match status" value="1"/>
</dbReference>
<dbReference type="GO" id="GO:0005634">
    <property type="term" value="C:nucleus"/>
    <property type="evidence" value="ECO:0007669"/>
    <property type="project" value="TreeGrafter"/>
</dbReference>
<dbReference type="EMBL" id="SELW01000612">
    <property type="protein sequence ID" value="TID18179.1"/>
    <property type="molecule type" value="Genomic_DNA"/>
</dbReference>
<feature type="compositionally biased region" description="Low complexity" evidence="7">
    <location>
        <begin position="80"/>
        <end position="113"/>
    </location>
</feature>
<feature type="region of interest" description="Disordered" evidence="7">
    <location>
        <begin position="188"/>
        <end position="234"/>
    </location>
</feature>
<gene>
    <name evidence="9" type="ORF">CANINC_003920</name>
</gene>
<dbReference type="InterPro" id="IPR000751">
    <property type="entry name" value="MPI_Phosphatase"/>
</dbReference>
<organism evidence="9 10">
    <name type="scientific">Pichia inconspicua</name>
    <dbReference type="NCBI Taxonomy" id="52247"/>
    <lineage>
        <taxon>Eukaryota</taxon>
        <taxon>Fungi</taxon>
        <taxon>Dikarya</taxon>
        <taxon>Ascomycota</taxon>
        <taxon>Saccharomycotina</taxon>
        <taxon>Pichiomycetes</taxon>
        <taxon>Pichiales</taxon>
        <taxon>Pichiaceae</taxon>
        <taxon>Pichia</taxon>
    </lineage>
</organism>
<sequence length="879" mass="99081">MFGPTTSSRFSASATTSASASTPASTSISTSTFASGSASASTFTDPSTYPPSTTQSLTSTPFYKHPQLTHGLNEPRSFHNINSQSNPQPSNNIGVKNNTNNNTNFSNPNRNLNIDQPINHLHTHHNYLSDLNTKNYRSNPNSINTLINSIPSSSDSNSPSSLSSSSPATSNSSASYFYRLNDHPFMNQMHHSTNNLTPSTSNIDSSTKSSLSFISPTNKENIIPSNSNSTQFHQLNSKSSITSLSKSYSSNSISPSITRKSSIKKHLRKKSSSKIVHSHSRNSSQSSTSFTSFIKNISKTPFSDHNSSKSIFSKISNSTMNSNFDDNCKSPVLKISTPKLNDYFSSDDDLNSEIETDSVDISKLKSDSININFDETDELDDIMDFGSPIQRKKSNTIFQFGKVANANSNSNKNKHFQLKRHQSLFDYDPHSLNYDTDQLTSTINELSVSNEIGNCVMDDVPFKFTQHEDNIPRISVSEFKKILKEFKNKDLNPDSKFCKHFDDLLIIDCRFKFEYDGGHIDGAINISSIDELNNVFSDRFNSQISPIEMVEKNRKLVIFHCEFSSHRGPLKAIELRKIDRNVCSEYYPNLYYPEVLILEGGYKEYYESEKSINRSLSYIEMDHPSYIDERNKNLDIVKKESNLRSSRSSRSNSYVSLSRKSSHSSIKSTSSNSFLDFSAVNKIDYKLPSKQRPSKRSLHNLNVQLFDKSSSNEEETEDLDFSPFTSNSQSNYLENGIFGGLGNQNIDLDALVEDNNDFADNRIIEQLNIPNPNEGFKVPLPKQRFNGRSSLHFRNKTVSSFSYTNHSGFRSAPLLTTPEKSEAKFGNRFYEHDMNSVLSVLEDCEDEEIKGKEYISVYSQRFNNNKHFDTPLKDNNDRF</sequence>
<evidence type="ECO:0000256" key="6">
    <source>
        <dbReference type="ARBA" id="ARBA00023306"/>
    </source>
</evidence>
<dbReference type="GO" id="GO:0005737">
    <property type="term" value="C:cytoplasm"/>
    <property type="evidence" value="ECO:0007669"/>
    <property type="project" value="TreeGrafter"/>
</dbReference>
<evidence type="ECO:0000256" key="2">
    <source>
        <dbReference type="ARBA" id="ARBA00013064"/>
    </source>
</evidence>
<feature type="compositionally biased region" description="Basic residues" evidence="7">
    <location>
        <begin position="261"/>
        <end position="280"/>
    </location>
</feature>
<evidence type="ECO:0000256" key="7">
    <source>
        <dbReference type="SAM" id="MobiDB-lite"/>
    </source>
</evidence>